<keyword evidence="2" id="KW-1185">Reference proteome</keyword>
<accession>A0ACC7NY76</accession>
<proteinExistence type="predicted"/>
<evidence type="ECO:0000313" key="1">
    <source>
        <dbReference type="EMBL" id="MFM9329005.1"/>
    </source>
</evidence>
<reference evidence="1" key="1">
    <citation type="submission" date="2024-12" db="EMBL/GenBank/DDBJ databases">
        <authorList>
            <person name="Wu N."/>
        </authorList>
    </citation>
    <scope>NUCLEOTIDE SEQUENCE</scope>
    <source>
        <strain evidence="1">P15</strain>
    </source>
</reference>
<organism evidence="1 2">
    <name type="scientific">Paenibacillus mesotrionivorans</name>
    <dbReference type="NCBI Taxonomy" id="3160968"/>
    <lineage>
        <taxon>Bacteria</taxon>
        <taxon>Bacillati</taxon>
        <taxon>Bacillota</taxon>
        <taxon>Bacilli</taxon>
        <taxon>Bacillales</taxon>
        <taxon>Paenibacillaceae</taxon>
        <taxon>Paenibacillus</taxon>
    </lineage>
</organism>
<sequence length="114" mass="12919">MHFGLSNEDESKFVDVTVGFEFAEMVKKKLVFHVKNNGSVSAINNMDIIKRFFEELGLEVDFINPSNLVNIKEIDKIVISPFGNEAIMKSGVKLSISRAMTEKYRYLTERADPG</sequence>
<dbReference type="Proteomes" id="UP001631969">
    <property type="component" value="Unassembled WGS sequence"/>
</dbReference>
<comment type="caution">
    <text evidence="1">The sequence shown here is derived from an EMBL/GenBank/DDBJ whole genome shotgun (WGS) entry which is preliminary data.</text>
</comment>
<protein>
    <submittedName>
        <fullName evidence="1">Uncharacterized protein</fullName>
    </submittedName>
</protein>
<name>A0ACC7NY76_9BACL</name>
<evidence type="ECO:0000313" key="2">
    <source>
        <dbReference type="Proteomes" id="UP001631969"/>
    </source>
</evidence>
<gene>
    <name evidence="1" type="ORF">ACI1P1_11980</name>
</gene>
<dbReference type="EMBL" id="JBJURJ010000007">
    <property type="protein sequence ID" value="MFM9329005.1"/>
    <property type="molecule type" value="Genomic_DNA"/>
</dbReference>